<proteinExistence type="inferred from homology"/>
<feature type="compositionally biased region" description="Low complexity" evidence="5">
    <location>
        <begin position="480"/>
        <end position="500"/>
    </location>
</feature>
<evidence type="ECO:0000256" key="3">
    <source>
        <dbReference type="ARBA" id="ARBA00022801"/>
    </source>
</evidence>
<feature type="compositionally biased region" description="Low complexity" evidence="5">
    <location>
        <begin position="335"/>
        <end position="345"/>
    </location>
</feature>
<dbReference type="PROSITE" id="PS51904">
    <property type="entry name" value="GLYCOSYL_HYDROL_F25_2"/>
    <property type="match status" value="1"/>
</dbReference>
<dbReference type="GO" id="GO:0016998">
    <property type="term" value="P:cell wall macromolecule catabolic process"/>
    <property type="evidence" value="ECO:0007669"/>
    <property type="project" value="InterPro"/>
</dbReference>
<dbReference type="InterPro" id="IPR018077">
    <property type="entry name" value="Glyco_hydro_fam25_subgr"/>
</dbReference>
<dbReference type="PANTHER" id="PTHR34135">
    <property type="entry name" value="LYSOZYME"/>
    <property type="match status" value="1"/>
</dbReference>
<feature type="domain" description="GOLD" evidence="7">
    <location>
        <begin position="145"/>
        <end position="281"/>
    </location>
</feature>
<reference evidence="8 9" key="1">
    <citation type="submission" date="2016-10" db="EMBL/GenBank/DDBJ databases">
        <authorList>
            <person name="de Groot N.N."/>
        </authorList>
    </citation>
    <scope>NUCLEOTIDE SEQUENCE [LARGE SCALE GENOMIC DNA]</scope>
    <source>
        <strain evidence="8 9">DSM 10317</strain>
    </source>
</reference>
<evidence type="ECO:0000256" key="6">
    <source>
        <dbReference type="SAM" id="Phobius"/>
    </source>
</evidence>
<feature type="compositionally biased region" description="Acidic residues" evidence="5">
    <location>
        <begin position="140"/>
        <end position="158"/>
    </location>
</feature>
<keyword evidence="6" id="KW-0472">Membrane</keyword>
<dbReference type="Proteomes" id="UP000199428">
    <property type="component" value="Unassembled WGS sequence"/>
</dbReference>
<evidence type="ECO:0000256" key="2">
    <source>
        <dbReference type="ARBA" id="ARBA00022737"/>
    </source>
</evidence>
<name>A0A1G5RXF3_PSEXY</name>
<keyword evidence="2" id="KW-0677">Repeat</keyword>
<keyword evidence="6" id="KW-1133">Transmembrane helix</keyword>
<dbReference type="GO" id="GO:0009253">
    <property type="term" value="P:peptidoglycan catabolic process"/>
    <property type="evidence" value="ECO:0007669"/>
    <property type="project" value="InterPro"/>
</dbReference>
<dbReference type="InterPro" id="IPR009459">
    <property type="entry name" value="MucBP_dom"/>
</dbReference>
<keyword evidence="3" id="KW-0378">Hydrolase</keyword>
<evidence type="ECO:0000313" key="9">
    <source>
        <dbReference type="Proteomes" id="UP000199428"/>
    </source>
</evidence>
<dbReference type="GO" id="GO:0016052">
    <property type="term" value="P:carbohydrate catabolic process"/>
    <property type="evidence" value="ECO:0007669"/>
    <property type="project" value="TreeGrafter"/>
</dbReference>
<dbReference type="Pfam" id="PF06458">
    <property type="entry name" value="MucBP"/>
    <property type="match status" value="1"/>
</dbReference>
<keyword evidence="4" id="KW-0326">Glycosidase</keyword>
<dbReference type="GO" id="GO:0003796">
    <property type="term" value="F:lysozyme activity"/>
    <property type="evidence" value="ECO:0007669"/>
    <property type="project" value="InterPro"/>
</dbReference>
<dbReference type="Gene3D" id="3.10.20.320">
    <property type="entry name" value="Putative peptidoglycan bound protein (lpxtg motif)"/>
    <property type="match status" value="1"/>
</dbReference>
<feature type="region of interest" description="Disordered" evidence="5">
    <location>
        <begin position="423"/>
        <end position="502"/>
    </location>
</feature>
<comment type="similarity">
    <text evidence="1">Belongs to the glycosyl hydrolase 25 family.</text>
</comment>
<dbReference type="InterPro" id="IPR017853">
    <property type="entry name" value="GH"/>
</dbReference>
<keyword evidence="6" id="KW-0812">Transmembrane</keyword>
<organism evidence="8 9">
    <name type="scientific">Pseudobutyrivibrio xylanivorans</name>
    <dbReference type="NCBI Taxonomy" id="185007"/>
    <lineage>
        <taxon>Bacteria</taxon>
        <taxon>Bacillati</taxon>
        <taxon>Bacillota</taxon>
        <taxon>Clostridia</taxon>
        <taxon>Lachnospirales</taxon>
        <taxon>Lachnospiraceae</taxon>
        <taxon>Pseudobutyrivibrio</taxon>
    </lineage>
</organism>
<evidence type="ECO:0000259" key="7">
    <source>
        <dbReference type="PROSITE" id="PS50866"/>
    </source>
</evidence>
<dbReference type="PANTHER" id="PTHR34135:SF2">
    <property type="entry name" value="LYSOZYME"/>
    <property type="match status" value="1"/>
</dbReference>
<feature type="region of interest" description="Disordered" evidence="5">
    <location>
        <begin position="135"/>
        <end position="165"/>
    </location>
</feature>
<dbReference type="EMBL" id="FMWK01000006">
    <property type="protein sequence ID" value="SCZ78723.1"/>
    <property type="molecule type" value="Genomic_DNA"/>
</dbReference>
<evidence type="ECO:0000256" key="1">
    <source>
        <dbReference type="ARBA" id="ARBA00010646"/>
    </source>
</evidence>
<accession>A0A1G5RXF3</accession>
<dbReference type="RefSeq" id="WP_090162358.1">
    <property type="nucleotide sequence ID" value="NZ_FMWK01000006.1"/>
</dbReference>
<sequence length="894" mass="96114">MRGIIEGIRFFFATHRAARIALAAVVGASALGAGGAGIYAILNDDVASDEVVEEVEVEEEAAAEDVYIPAFKNIVLTSESLEKDLTIYISDTEDNAITGVPFQIKLIKPKEAESLQASIDEIKKIDSDIREMAGSALGTEEAEDTEEVKEETTEESTEETAQSDSEKILALLESRNVDITVTDENGEVVDTQKGRIKDDPLYQLILDKESAIQSYAMAVKQVEGTIYTDDDQDGVISEKDMEPGDYVACLMYDFDNEEIYEPSDFATAVNVKDKVEFKVQKEIKKQIKKDVAAEDNQPKEAAPVEAVLKDTVEYVASSKVESGGSAKGIKGSDIAAPKSTKGTSKATKKDGGVTSVVHKVAAKTFNVIIKCVAEDGKELSKETKAFAQNSEQTFEAKTIDGYTLTSEKQKKIKVDKDNITVEFKYKKNQPSPTPTTTPSVNPSPTATPTPTSTPSPTATPTPTTEPTKEPTTEPTKEPSKAPSSSPSASPSPSTTEPSPTVVDGAAIITNRPVAASMNMTRFMAAKLSRRIAANTTEEKATLDMSYSNGVFTISATNNVGSVTVNGTAVTMKDGKGTFTVTKDGDYTLAGVATFSDKATDNTLKVTYTVSGYGTASTERLKDKEGHELFLDEGLTKPATAADFAADKTFYYKAPNYVYYGWQSINGVSYFFDKNGNKVTGEQVIQGVKYNFGPDGGLLVKGTGIDVSKYQGKIDWNQAKSAVSFAIIRCGYRGQTDGQLHEDPYFYQNMKGAKAAGVATGVYIFSRAVNEAEAVQEASMAVAMANSAGGCPYPIFIDMEDTARGGGLSAAQRTAIANAFISTVQSSGYKAGVYCSKNWMNQRMNAGGINGNAYIWIAQYNTSCTYSGKYSMWQYSSKGSVPGIKGHVDMNKSFF</sequence>
<evidence type="ECO:0000256" key="4">
    <source>
        <dbReference type="ARBA" id="ARBA00023295"/>
    </source>
</evidence>
<dbReference type="InterPro" id="IPR002053">
    <property type="entry name" value="Glyco_hydro_25"/>
</dbReference>
<dbReference type="Pfam" id="PF19127">
    <property type="entry name" value="Choline_bind_3"/>
    <property type="match status" value="1"/>
</dbReference>
<dbReference type="InterPro" id="IPR018337">
    <property type="entry name" value="Cell_wall/Cho-bd_repeat"/>
</dbReference>
<dbReference type="PROSITE" id="PS50866">
    <property type="entry name" value="GOLD"/>
    <property type="match status" value="1"/>
</dbReference>
<gene>
    <name evidence="8" type="ORF">SAMN02910350_01415</name>
</gene>
<feature type="compositionally biased region" description="Pro residues" evidence="5">
    <location>
        <begin position="445"/>
        <end position="459"/>
    </location>
</feature>
<evidence type="ECO:0000313" key="8">
    <source>
        <dbReference type="EMBL" id="SCZ78723.1"/>
    </source>
</evidence>
<protein>
    <submittedName>
        <fullName evidence="8">Lyzozyme M1 (1,4-beta-N-acetylmuramidase), GH25 family</fullName>
    </submittedName>
</protein>
<feature type="region of interest" description="Disordered" evidence="5">
    <location>
        <begin position="322"/>
        <end position="350"/>
    </location>
</feature>
<dbReference type="SUPFAM" id="SSF51445">
    <property type="entry name" value="(Trans)glycosidases"/>
    <property type="match status" value="1"/>
</dbReference>
<feature type="transmembrane region" description="Helical" evidence="6">
    <location>
        <begin position="20"/>
        <end position="42"/>
    </location>
</feature>
<dbReference type="AlphaFoldDB" id="A0A1G5RXF3"/>
<dbReference type="CDD" id="cd06414">
    <property type="entry name" value="GH25_LytC-like"/>
    <property type="match status" value="1"/>
</dbReference>
<dbReference type="SUPFAM" id="SSF69360">
    <property type="entry name" value="Cell wall binding repeat"/>
    <property type="match status" value="1"/>
</dbReference>
<feature type="compositionally biased region" description="Low complexity" evidence="5">
    <location>
        <begin position="434"/>
        <end position="444"/>
    </location>
</feature>
<feature type="compositionally biased region" description="Basic and acidic residues" evidence="5">
    <location>
        <begin position="466"/>
        <end position="479"/>
    </location>
</feature>
<dbReference type="Gene3D" id="2.10.270.10">
    <property type="entry name" value="Cholin Binding"/>
    <property type="match status" value="1"/>
</dbReference>
<dbReference type="InterPro" id="IPR009038">
    <property type="entry name" value="GOLD_dom"/>
</dbReference>
<evidence type="ECO:0000256" key="5">
    <source>
        <dbReference type="SAM" id="MobiDB-lite"/>
    </source>
</evidence>
<dbReference type="Pfam" id="PF01183">
    <property type="entry name" value="Glyco_hydro_25"/>
    <property type="match status" value="1"/>
</dbReference>
<dbReference type="Gene3D" id="3.20.20.80">
    <property type="entry name" value="Glycosidases"/>
    <property type="match status" value="1"/>
</dbReference>
<dbReference type="SMART" id="SM00641">
    <property type="entry name" value="Glyco_25"/>
    <property type="match status" value="1"/>
</dbReference>